<dbReference type="SUPFAM" id="SSF48264">
    <property type="entry name" value="Cytochrome P450"/>
    <property type="match status" value="1"/>
</dbReference>
<keyword evidence="6" id="KW-0472">Membrane</keyword>
<protein>
    <recommendedName>
        <fullName evidence="9">Cytochrome P450</fullName>
    </recommendedName>
</protein>
<dbReference type="InterPro" id="IPR002401">
    <property type="entry name" value="Cyt_P450_E_grp-I"/>
</dbReference>
<dbReference type="PRINTS" id="PR00463">
    <property type="entry name" value="EP450I"/>
</dbReference>
<organism evidence="7 8">
    <name type="scientific">Canna indica</name>
    <name type="common">Indian-shot</name>
    <dbReference type="NCBI Taxonomy" id="4628"/>
    <lineage>
        <taxon>Eukaryota</taxon>
        <taxon>Viridiplantae</taxon>
        <taxon>Streptophyta</taxon>
        <taxon>Embryophyta</taxon>
        <taxon>Tracheophyta</taxon>
        <taxon>Spermatophyta</taxon>
        <taxon>Magnoliopsida</taxon>
        <taxon>Liliopsida</taxon>
        <taxon>Zingiberales</taxon>
        <taxon>Cannaceae</taxon>
        <taxon>Canna</taxon>
    </lineage>
</organism>
<evidence type="ECO:0000256" key="2">
    <source>
        <dbReference type="ARBA" id="ARBA00022723"/>
    </source>
</evidence>
<dbReference type="Gene3D" id="1.10.630.10">
    <property type="entry name" value="Cytochrome P450"/>
    <property type="match status" value="1"/>
</dbReference>
<dbReference type="PANTHER" id="PTHR24296">
    <property type="entry name" value="CYTOCHROME P450"/>
    <property type="match status" value="1"/>
</dbReference>
<dbReference type="Pfam" id="PF00067">
    <property type="entry name" value="p450"/>
    <property type="match status" value="1"/>
</dbReference>
<dbReference type="InterPro" id="IPR036396">
    <property type="entry name" value="Cyt_P450_sf"/>
</dbReference>
<evidence type="ECO:0000313" key="8">
    <source>
        <dbReference type="Proteomes" id="UP001327560"/>
    </source>
</evidence>
<evidence type="ECO:0008006" key="9">
    <source>
        <dbReference type="Google" id="ProtNLM"/>
    </source>
</evidence>
<dbReference type="GO" id="GO:0020037">
    <property type="term" value="F:heme binding"/>
    <property type="evidence" value="ECO:0007669"/>
    <property type="project" value="InterPro"/>
</dbReference>
<keyword evidence="6" id="KW-1133">Transmembrane helix</keyword>
<evidence type="ECO:0000256" key="4">
    <source>
        <dbReference type="ARBA" id="ARBA00023004"/>
    </source>
</evidence>
<evidence type="ECO:0000256" key="6">
    <source>
        <dbReference type="SAM" id="Phobius"/>
    </source>
</evidence>
<evidence type="ECO:0000256" key="3">
    <source>
        <dbReference type="ARBA" id="ARBA00023002"/>
    </source>
</evidence>
<dbReference type="GO" id="GO:0016705">
    <property type="term" value="F:oxidoreductase activity, acting on paired donors, with incorporation or reduction of molecular oxygen"/>
    <property type="evidence" value="ECO:0007669"/>
    <property type="project" value="InterPro"/>
</dbReference>
<dbReference type="Proteomes" id="UP001327560">
    <property type="component" value="Chromosome 9"/>
</dbReference>
<feature type="binding site" description="axial binding residue" evidence="5">
    <location>
        <position position="319"/>
    </location>
    <ligand>
        <name>heme</name>
        <dbReference type="ChEBI" id="CHEBI:30413"/>
    </ligand>
    <ligandPart>
        <name>Fe</name>
        <dbReference type="ChEBI" id="CHEBI:18248"/>
    </ligandPart>
</feature>
<gene>
    <name evidence="7" type="ORF">Cni_G27342</name>
</gene>
<comment type="similarity">
    <text evidence="1">Belongs to the cytochrome P450 family.</text>
</comment>
<keyword evidence="3" id="KW-0560">Oxidoreductase</keyword>
<evidence type="ECO:0000256" key="5">
    <source>
        <dbReference type="PIRSR" id="PIRSR602401-1"/>
    </source>
</evidence>
<reference evidence="7 8" key="1">
    <citation type="submission" date="2023-10" db="EMBL/GenBank/DDBJ databases">
        <title>Chromosome-scale genome assembly provides insights into flower coloration mechanisms of Canna indica.</title>
        <authorList>
            <person name="Li C."/>
        </authorList>
    </citation>
    <scope>NUCLEOTIDE SEQUENCE [LARGE SCALE GENOMIC DNA]</scope>
    <source>
        <tissue evidence="7">Flower</tissue>
    </source>
</reference>
<proteinExistence type="inferred from homology"/>
<keyword evidence="5" id="KW-0349">Heme</keyword>
<evidence type="ECO:0000313" key="7">
    <source>
        <dbReference type="EMBL" id="WOL18545.1"/>
    </source>
</evidence>
<feature type="transmembrane region" description="Helical" evidence="6">
    <location>
        <begin position="12"/>
        <end position="32"/>
    </location>
</feature>
<dbReference type="EMBL" id="CP136898">
    <property type="protein sequence ID" value="WOL18545.1"/>
    <property type="molecule type" value="Genomic_DNA"/>
</dbReference>
<keyword evidence="2 5" id="KW-0479">Metal-binding</keyword>
<dbReference type="GO" id="GO:0005506">
    <property type="term" value="F:iron ion binding"/>
    <property type="evidence" value="ECO:0007669"/>
    <property type="project" value="InterPro"/>
</dbReference>
<keyword evidence="8" id="KW-1185">Reference proteome</keyword>
<keyword evidence="4 5" id="KW-0408">Iron</keyword>
<keyword evidence="6" id="KW-0812">Transmembrane</keyword>
<dbReference type="InterPro" id="IPR001128">
    <property type="entry name" value="Cyt_P450"/>
</dbReference>
<dbReference type="AlphaFoldDB" id="A0AAQ3L1H4"/>
<comment type="cofactor">
    <cofactor evidence="5">
        <name>heme</name>
        <dbReference type="ChEBI" id="CHEBI:30413"/>
    </cofactor>
</comment>
<dbReference type="PRINTS" id="PR00385">
    <property type="entry name" value="P450"/>
</dbReference>
<accession>A0AAQ3L1H4</accession>
<name>A0AAQ3L1H4_9LILI</name>
<sequence>MEVETIRSYFSLLFFSLTTFIIIFALLLKLLATCPCWCNCAVCEAYVTSSWVADFDNLCDWLVHLLRSSPTRTVAIHLSLPASEFAAAFDAATRLSAARATHTFPAVWRAKRFFNWGSERALREAIEAVDILAKEVIRQRRKLGFASNQDLLSRFMACVGDDEKYMRDIVVNFVLAGRDTVASALTSFFMLLSQHPAVCAAIRDEIGRVSGDDDGDRVKCFDQLRKMHYLHAAIYESMRLYPPVQFDSKFCREDDVLPDGTAVRKGTRVTYHVYAMGRMETAWGEDCGEFRPERWMRSGVFASESQFKYPVFQGGFRVCLGKEMALMEMKTVIAAVIREFDIDVLLGETRRPKFAAGLTATLSGGLPVRVRRRGCHPAEVGAT</sequence>
<dbReference type="GO" id="GO:0004497">
    <property type="term" value="F:monooxygenase activity"/>
    <property type="evidence" value="ECO:0007669"/>
    <property type="project" value="InterPro"/>
</dbReference>
<evidence type="ECO:0000256" key="1">
    <source>
        <dbReference type="ARBA" id="ARBA00010617"/>
    </source>
</evidence>